<keyword evidence="1" id="KW-1133">Transmembrane helix</keyword>
<keyword evidence="1" id="KW-0472">Membrane</keyword>
<evidence type="ECO:0000313" key="2">
    <source>
        <dbReference type="EMBL" id="KIC11758.1"/>
    </source>
</evidence>
<organism evidence="2 3">
    <name type="scientific">Morococcus cerebrosus</name>
    <dbReference type="NCBI Taxonomy" id="1056807"/>
    <lineage>
        <taxon>Bacteria</taxon>
        <taxon>Pseudomonadati</taxon>
        <taxon>Pseudomonadota</taxon>
        <taxon>Betaproteobacteria</taxon>
        <taxon>Neisseriales</taxon>
        <taxon>Neisseriaceae</taxon>
        <taxon>Morococcus</taxon>
    </lineage>
</organism>
<feature type="transmembrane region" description="Helical" evidence="1">
    <location>
        <begin position="168"/>
        <end position="195"/>
    </location>
</feature>
<evidence type="ECO:0000313" key="3">
    <source>
        <dbReference type="Proteomes" id="UP000031390"/>
    </source>
</evidence>
<reference evidence="2 3" key="1">
    <citation type="submission" date="2014-12" db="EMBL/GenBank/DDBJ databases">
        <title>Genome sequence of Morococcus cerebrosus.</title>
        <authorList>
            <person name="Shin S.-K."/>
            <person name="Yi H."/>
        </authorList>
    </citation>
    <scope>NUCLEOTIDE SEQUENCE [LARGE SCALE GENOMIC DNA]</scope>
    <source>
        <strain evidence="2 3">CIP 81.93</strain>
    </source>
</reference>
<feature type="transmembrane region" description="Helical" evidence="1">
    <location>
        <begin position="58"/>
        <end position="77"/>
    </location>
</feature>
<feature type="transmembrane region" description="Helical" evidence="1">
    <location>
        <begin position="84"/>
        <end position="104"/>
    </location>
</feature>
<dbReference type="EMBL" id="JUFZ01000020">
    <property type="protein sequence ID" value="KIC11758.1"/>
    <property type="molecule type" value="Genomic_DNA"/>
</dbReference>
<accession>A0A0C1ES06</accession>
<evidence type="ECO:0000256" key="1">
    <source>
        <dbReference type="SAM" id="Phobius"/>
    </source>
</evidence>
<dbReference type="PATRIC" id="fig|1056807.3.peg.496"/>
<name>A0A0C1ES06_9NEIS</name>
<dbReference type="AlphaFoldDB" id="A0A0C1ES06"/>
<proteinExistence type="predicted"/>
<sequence>MAGQVLDMVSFVLGQLCVAHGNLSCRKGRMLPHTGLFLLWKVALQMRIRQAIPDRFELTLIAGMLMLCSANLVYVLFSHRLRPATVAGSVWITTILWLLFMMAVDSADSHNDPYSPNYDHHGSAFLWLGLPVFYVGSLIASIIATAARPKLLSLEKSSLQAFWASMRWSFIGTTGLLGIFYPIALLVILGIVLLINRLVDFIDSSTAFKRPEDNASDHSNLSSDS</sequence>
<feature type="transmembrane region" description="Helical" evidence="1">
    <location>
        <begin position="124"/>
        <end position="147"/>
    </location>
</feature>
<protein>
    <submittedName>
        <fullName evidence="2">Uncharacterized protein</fullName>
    </submittedName>
</protein>
<dbReference type="Proteomes" id="UP000031390">
    <property type="component" value="Unassembled WGS sequence"/>
</dbReference>
<gene>
    <name evidence="2" type="ORF">MCC93_05140</name>
</gene>
<comment type="caution">
    <text evidence="2">The sequence shown here is derived from an EMBL/GenBank/DDBJ whole genome shotgun (WGS) entry which is preliminary data.</text>
</comment>
<keyword evidence="1" id="KW-0812">Transmembrane</keyword>